<dbReference type="RefSeq" id="WP_061082848.1">
    <property type="nucleotide sequence ID" value="NZ_JAAXPG010000038.1"/>
</dbReference>
<name>A0A7X6RTM2_9ACTN</name>
<dbReference type="EMBL" id="JAAXPG010000038">
    <property type="protein sequence ID" value="NKZ01543.1"/>
    <property type="molecule type" value="Genomic_DNA"/>
</dbReference>
<gene>
    <name evidence="1" type="ORF">HGB44_28295</name>
</gene>
<sequence>MKPLKEMTAEELTRVLEVLEATRPEDFALRLALCLELDRADAGEEVRWGGPREAARV</sequence>
<dbReference type="AlphaFoldDB" id="A0A7X6RTM2"/>
<dbReference type="Proteomes" id="UP000553209">
    <property type="component" value="Unassembled WGS sequence"/>
</dbReference>
<evidence type="ECO:0000313" key="1">
    <source>
        <dbReference type="EMBL" id="NKZ01543.1"/>
    </source>
</evidence>
<evidence type="ECO:0000313" key="2">
    <source>
        <dbReference type="Proteomes" id="UP000553209"/>
    </source>
</evidence>
<organism evidence="1 2">
    <name type="scientific">Nocardiopsis alborubida</name>
    <dbReference type="NCBI Taxonomy" id="146802"/>
    <lineage>
        <taxon>Bacteria</taxon>
        <taxon>Bacillati</taxon>
        <taxon>Actinomycetota</taxon>
        <taxon>Actinomycetes</taxon>
        <taxon>Streptosporangiales</taxon>
        <taxon>Nocardiopsidaceae</taxon>
        <taxon>Nocardiopsis</taxon>
    </lineage>
</organism>
<proteinExistence type="predicted"/>
<protein>
    <submittedName>
        <fullName evidence="1">Mechanosensitive ion channel</fullName>
    </submittedName>
</protein>
<keyword evidence="2" id="KW-1185">Reference proteome</keyword>
<comment type="caution">
    <text evidence="1">The sequence shown here is derived from an EMBL/GenBank/DDBJ whole genome shotgun (WGS) entry which is preliminary data.</text>
</comment>
<accession>A0A7X6RTM2</accession>
<reference evidence="1 2" key="1">
    <citation type="submission" date="2020-04" db="EMBL/GenBank/DDBJ databases">
        <title>MicrobeNet Type strains.</title>
        <authorList>
            <person name="Nicholson A.C."/>
        </authorList>
    </citation>
    <scope>NUCLEOTIDE SEQUENCE [LARGE SCALE GENOMIC DNA]</scope>
    <source>
        <strain evidence="1 2">ATCC 23612</strain>
    </source>
</reference>